<proteinExistence type="predicted"/>
<keyword evidence="2" id="KW-1185">Reference proteome</keyword>
<evidence type="ECO:0000313" key="2">
    <source>
        <dbReference type="Proteomes" id="UP001168990"/>
    </source>
</evidence>
<organism evidence="1 2">
    <name type="scientific">Microctonus aethiopoides</name>
    <dbReference type="NCBI Taxonomy" id="144406"/>
    <lineage>
        <taxon>Eukaryota</taxon>
        <taxon>Metazoa</taxon>
        <taxon>Ecdysozoa</taxon>
        <taxon>Arthropoda</taxon>
        <taxon>Hexapoda</taxon>
        <taxon>Insecta</taxon>
        <taxon>Pterygota</taxon>
        <taxon>Neoptera</taxon>
        <taxon>Endopterygota</taxon>
        <taxon>Hymenoptera</taxon>
        <taxon>Apocrita</taxon>
        <taxon>Ichneumonoidea</taxon>
        <taxon>Braconidae</taxon>
        <taxon>Euphorinae</taxon>
        <taxon>Microctonus</taxon>
    </lineage>
</organism>
<reference evidence="1" key="1">
    <citation type="journal article" date="2023" name="bioRxiv">
        <title>Scaffold-level genome assemblies of two parasitoid biocontrol wasps reveal the parthenogenesis mechanism and an associated novel virus.</title>
        <authorList>
            <person name="Inwood S."/>
            <person name="Skelly J."/>
            <person name="Guhlin J."/>
            <person name="Harrop T."/>
            <person name="Goldson S."/>
            <person name="Dearden P."/>
        </authorList>
    </citation>
    <scope>NUCLEOTIDE SEQUENCE</scope>
    <source>
        <strain evidence="1">Irish</strain>
        <tissue evidence="1">Whole body</tissue>
    </source>
</reference>
<reference evidence="1" key="2">
    <citation type="submission" date="2023-03" db="EMBL/GenBank/DDBJ databases">
        <authorList>
            <person name="Inwood S.N."/>
            <person name="Skelly J.G."/>
            <person name="Guhlin J."/>
            <person name="Harrop T.W.R."/>
            <person name="Goldson S.G."/>
            <person name="Dearden P.K."/>
        </authorList>
    </citation>
    <scope>NUCLEOTIDE SEQUENCE</scope>
    <source>
        <strain evidence="1">Irish</strain>
        <tissue evidence="1">Whole body</tissue>
    </source>
</reference>
<sequence length="139" mass="16552">MGIAARQRNVNDEEQSEIHSLFDWISQMRRKKMKYLCNRRRNIRVEAVLAHALTHAERDLRKKQIDFENNFQEKKRRRMEVKQSTESVMEVMMENSCNEAAAAVPGDHNDNDWLEMCPELSSLDYFMSQLSEIKEPVYR</sequence>
<dbReference type="Proteomes" id="UP001168990">
    <property type="component" value="Unassembled WGS sequence"/>
</dbReference>
<gene>
    <name evidence="1" type="ORF">PV328_002530</name>
</gene>
<protein>
    <submittedName>
        <fullName evidence="1">Uncharacterized protein</fullName>
    </submittedName>
</protein>
<comment type="caution">
    <text evidence="1">The sequence shown here is derived from an EMBL/GenBank/DDBJ whole genome shotgun (WGS) entry which is preliminary data.</text>
</comment>
<dbReference type="EMBL" id="JAQQBS010001422">
    <property type="protein sequence ID" value="KAK0163841.1"/>
    <property type="molecule type" value="Genomic_DNA"/>
</dbReference>
<name>A0AA39KJP5_9HYME</name>
<accession>A0AA39KJP5</accession>
<dbReference type="AlphaFoldDB" id="A0AA39KJP5"/>
<evidence type="ECO:0000313" key="1">
    <source>
        <dbReference type="EMBL" id="KAK0163841.1"/>
    </source>
</evidence>